<organism evidence="2 3">
    <name type="scientific">Zancudomyces culisetae</name>
    <name type="common">Gut fungus</name>
    <name type="synonym">Smittium culisetae</name>
    <dbReference type="NCBI Taxonomy" id="1213189"/>
    <lineage>
        <taxon>Eukaryota</taxon>
        <taxon>Fungi</taxon>
        <taxon>Fungi incertae sedis</taxon>
        <taxon>Zoopagomycota</taxon>
        <taxon>Kickxellomycotina</taxon>
        <taxon>Harpellomycetes</taxon>
        <taxon>Harpellales</taxon>
        <taxon>Legeriomycetaceae</taxon>
        <taxon>Zancudomyces</taxon>
    </lineage>
</organism>
<dbReference type="EMBL" id="LSSK01000201">
    <property type="protein sequence ID" value="OMH84421.1"/>
    <property type="molecule type" value="Genomic_DNA"/>
</dbReference>
<feature type="non-terminal residue" evidence="2">
    <location>
        <position position="1"/>
    </location>
</feature>
<proteinExistence type="predicted"/>
<reference evidence="3" key="1">
    <citation type="submission" date="2017-01" db="EMBL/GenBank/DDBJ databases">
        <authorList>
            <person name="Wang Y."/>
            <person name="White M."/>
            <person name="Kvist S."/>
            <person name="Moncalvo J.-M."/>
        </authorList>
    </citation>
    <scope>NUCLEOTIDE SEQUENCE [LARGE SCALE GENOMIC DNA]</scope>
    <source>
        <strain evidence="3">COL-18-3</strain>
    </source>
</reference>
<evidence type="ECO:0000313" key="3">
    <source>
        <dbReference type="Proteomes" id="UP000188320"/>
    </source>
</evidence>
<keyword evidence="3" id="KW-1185">Reference proteome</keyword>
<evidence type="ECO:0000256" key="1">
    <source>
        <dbReference type="SAM" id="MobiDB-lite"/>
    </source>
</evidence>
<accession>A0A1R1PTZ2</accession>
<protein>
    <submittedName>
        <fullName evidence="2">Uncharacterized protein</fullName>
    </submittedName>
</protein>
<sequence length="107" mass="10372">CADVAIKGVNGGSYTGKKLLIANYGPGTPVVAEFNGNYESGISLLNSRPNITVNGSGGSSPAAGGGTPASSSSSIAMRATTTTPVSPSKPTTSSAVQASGCCTCPCK</sequence>
<dbReference type="AlphaFoldDB" id="A0A1R1PTZ2"/>
<evidence type="ECO:0000313" key="2">
    <source>
        <dbReference type="EMBL" id="OMH84421.1"/>
    </source>
</evidence>
<gene>
    <name evidence="2" type="ORF">AX774_g2061</name>
</gene>
<feature type="compositionally biased region" description="Low complexity" evidence="1">
    <location>
        <begin position="68"/>
        <end position="94"/>
    </location>
</feature>
<dbReference type="Proteomes" id="UP000188320">
    <property type="component" value="Unassembled WGS sequence"/>
</dbReference>
<dbReference type="OrthoDB" id="2342176at2759"/>
<feature type="compositionally biased region" description="Gly residues" evidence="1">
    <location>
        <begin position="55"/>
        <end position="67"/>
    </location>
</feature>
<name>A0A1R1PTZ2_ZANCU</name>
<comment type="caution">
    <text evidence="2">The sequence shown here is derived from an EMBL/GenBank/DDBJ whole genome shotgun (WGS) entry which is preliminary data.</text>
</comment>
<feature type="region of interest" description="Disordered" evidence="1">
    <location>
        <begin position="50"/>
        <end position="107"/>
    </location>
</feature>